<dbReference type="EMBL" id="BAAAQQ010000014">
    <property type="protein sequence ID" value="GAA2134100.1"/>
    <property type="molecule type" value="Genomic_DNA"/>
</dbReference>
<keyword evidence="2" id="KW-1185">Reference proteome</keyword>
<evidence type="ECO:0000313" key="2">
    <source>
        <dbReference type="Proteomes" id="UP001500575"/>
    </source>
</evidence>
<proteinExistence type="predicted"/>
<dbReference type="RefSeq" id="WP_344305651.1">
    <property type="nucleotide sequence ID" value="NZ_BAAAQQ010000014.1"/>
</dbReference>
<comment type="caution">
    <text evidence="1">The sequence shown here is derived from an EMBL/GenBank/DDBJ whole genome shotgun (WGS) entry which is preliminary data.</text>
</comment>
<dbReference type="Gene3D" id="3.90.550.10">
    <property type="entry name" value="Spore Coat Polysaccharide Biosynthesis Protein SpsA, Chain A"/>
    <property type="match status" value="1"/>
</dbReference>
<accession>A0ABN2YYM5</accession>
<organism evidence="1 2">
    <name type="scientific">Nocardioides bigeumensis</name>
    <dbReference type="NCBI Taxonomy" id="433657"/>
    <lineage>
        <taxon>Bacteria</taxon>
        <taxon>Bacillati</taxon>
        <taxon>Actinomycetota</taxon>
        <taxon>Actinomycetes</taxon>
        <taxon>Propionibacteriales</taxon>
        <taxon>Nocardioidaceae</taxon>
        <taxon>Nocardioides</taxon>
    </lineage>
</organism>
<protein>
    <recommendedName>
        <fullName evidence="3">Glycosyltransferase</fullName>
    </recommendedName>
</protein>
<evidence type="ECO:0008006" key="3">
    <source>
        <dbReference type="Google" id="ProtNLM"/>
    </source>
</evidence>
<name>A0ABN2YYM5_9ACTN</name>
<sequence length="568" mass="59618">MSLPRVLERAARPTLLLAQPGLADRAALPEGVRLESLGDPVAGADEERWGCVVVAARDRAALRAGLEAPPAVGRTRALVTWLAEATTPLVPRVRPEWPDPVELDAHLTDDGGAVTRLRLAGVAPTQELLARLRVDAGSRGTAASGGLVVARDDDPDAKVPADVLRGGAPADDPSPVTGRAAVVVRGAGPVAAEVTVDEGVLNPTGFRRDWERLVVELSADVLHGPVTESTVAALRDAQGVRVPGSATAYDVAALAMAGVPLLASTPPEGLAPALAALLTAEVDLSDAVAREVHSVHLRRAAAAGHSLLAERTRLGAAAGVRVAGLPTVSVVLATRRRALLDFAVTQVAKQRGADIELVLAPHGFDLDAELRAALRSRLGEIPLVVVPSPRSARFGDVLHAAAQAASGEVVLKMDDDDWYGPDVATDLLWARRTSGAELVGMPAELVYLDQLGITVRRRAVVERSAQVVAGGTMLIGRDDLRAVGGFRSVVKYVDAQLLAGVRLAGGRVHRTQGLGYLLRRTATGHTWATELGYFLSRRTVAAQWRGFRPSPLHEVGPDEWPARPAAVS</sequence>
<gene>
    <name evidence="1" type="ORF">GCM10009843_40220</name>
</gene>
<dbReference type="Proteomes" id="UP001500575">
    <property type="component" value="Unassembled WGS sequence"/>
</dbReference>
<dbReference type="InterPro" id="IPR029044">
    <property type="entry name" value="Nucleotide-diphossugar_trans"/>
</dbReference>
<evidence type="ECO:0000313" key="1">
    <source>
        <dbReference type="EMBL" id="GAA2134100.1"/>
    </source>
</evidence>
<dbReference type="CDD" id="cd00761">
    <property type="entry name" value="Glyco_tranf_GTA_type"/>
    <property type="match status" value="1"/>
</dbReference>
<dbReference type="SUPFAM" id="SSF53448">
    <property type="entry name" value="Nucleotide-diphospho-sugar transferases"/>
    <property type="match status" value="1"/>
</dbReference>
<reference evidence="1 2" key="1">
    <citation type="journal article" date="2019" name="Int. J. Syst. Evol. Microbiol.">
        <title>The Global Catalogue of Microorganisms (GCM) 10K type strain sequencing project: providing services to taxonomists for standard genome sequencing and annotation.</title>
        <authorList>
            <consortium name="The Broad Institute Genomics Platform"/>
            <consortium name="The Broad Institute Genome Sequencing Center for Infectious Disease"/>
            <person name="Wu L."/>
            <person name="Ma J."/>
        </authorList>
    </citation>
    <scope>NUCLEOTIDE SEQUENCE [LARGE SCALE GENOMIC DNA]</scope>
    <source>
        <strain evidence="1 2">JCM 16021</strain>
    </source>
</reference>